<dbReference type="RefSeq" id="WP_323273057.1">
    <property type="nucleotide sequence ID" value="NZ_JAYGHT010000131.1"/>
</dbReference>
<keyword evidence="8" id="KW-1185">Reference proteome</keyword>
<dbReference type="SUPFAM" id="SSF53448">
    <property type="entry name" value="Nucleotide-diphospho-sugar transferases"/>
    <property type="match status" value="1"/>
</dbReference>
<dbReference type="Pfam" id="PF01697">
    <property type="entry name" value="Glyco_transf_92"/>
    <property type="match status" value="1"/>
</dbReference>
<comment type="subcellular location">
    <subcellularLocation>
        <location evidence="1">Membrane</location>
        <topology evidence="1">Single-pass membrane protein</topology>
    </subcellularLocation>
</comment>
<keyword evidence="5" id="KW-1133">Transmembrane helix</keyword>
<dbReference type="PANTHER" id="PTHR21461">
    <property type="entry name" value="GLYCOSYLTRANSFERASE FAMILY 92 PROTEIN"/>
    <property type="match status" value="1"/>
</dbReference>
<name>A0ABU5U3R0_9CYAN</name>
<keyword evidence="2" id="KW-0328">Glycosyltransferase</keyword>
<evidence type="ECO:0000256" key="1">
    <source>
        <dbReference type="ARBA" id="ARBA00004167"/>
    </source>
</evidence>
<keyword evidence="4" id="KW-0812">Transmembrane</keyword>
<accession>A0ABU5U3R0</accession>
<evidence type="ECO:0000313" key="8">
    <source>
        <dbReference type="Proteomes" id="UP001301728"/>
    </source>
</evidence>
<organism evidence="7 8">
    <name type="scientific">Limnoraphis robusta CCNP1315</name>
    <dbReference type="NCBI Taxonomy" id="3110306"/>
    <lineage>
        <taxon>Bacteria</taxon>
        <taxon>Bacillati</taxon>
        <taxon>Cyanobacteriota</taxon>
        <taxon>Cyanophyceae</taxon>
        <taxon>Oscillatoriophycideae</taxon>
        <taxon>Oscillatoriales</taxon>
        <taxon>Sirenicapillariaceae</taxon>
        <taxon>Limnoraphis</taxon>
    </lineage>
</organism>
<dbReference type="PANTHER" id="PTHR21461:SF69">
    <property type="entry name" value="GLYCOSYLTRANSFERASE FAMILY 92 PROTEIN"/>
    <property type="match status" value="1"/>
</dbReference>
<evidence type="ECO:0000313" key="7">
    <source>
        <dbReference type="EMBL" id="MEA5521283.1"/>
    </source>
</evidence>
<dbReference type="Gene3D" id="3.90.550.10">
    <property type="entry name" value="Spore Coat Polysaccharide Biosynthesis Protein SpsA, Chain A"/>
    <property type="match status" value="1"/>
</dbReference>
<evidence type="ECO:0000256" key="4">
    <source>
        <dbReference type="ARBA" id="ARBA00022692"/>
    </source>
</evidence>
<dbReference type="InterPro" id="IPR029044">
    <property type="entry name" value="Nucleotide-diphossugar_trans"/>
</dbReference>
<evidence type="ECO:0000256" key="5">
    <source>
        <dbReference type="ARBA" id="ARBA00022989"/>
    </source>
</evidence>
<keyword evidence="6" id="KW-0472">Membrane</keyword>
<reference evidence="7 8" key="1">
    <citation type="submission" date="2023-12" db="EMBL/GenBank/DDBJ databases">
        <title>Baltic Sea Cyanobacteria.</title>
        <authorList>
            <person name="Delbaje E."/>
            <person name="Fewer D.P."/>
            <person name="Shishido T.K."/>
        </authorList>
    </citation>
    <scope>NUCLEOTIDE SEQUENCE [LARGE SCALE GENOMIC DNA]</scope>
    <source>
        <strain evidence="7 8">CCNP 1315</strain>
    </source>
</reference>
<dbReference type="Proteomes" id="UP001301728">
    <property type="component" value="Unassembled WGS sequence"/>
</dbReference>
<proteinExistence type="predicted"/>
<evidence type="ECO:0000256" key="6">
    <source>
        <dbReference type="ARBA" id="ARBA00023136"/>
    </source>
</evidence>
<gene>
    <name evidence="7" type="ORF">VB854_20290</name>
</gene>
<evidence type="ECO:0000256" key="2">
    <source>
        <dbReference type="ARBA" id="ARBA00022676"/>
    </source>
</evidence>
<comment type="caution">
    <text evidence="7">The sequence shown here is derived from an EMBL/GenBank/DDBJ whole genome shotgun (WGS) entry which is preliminary data.</text>
</comment>
<protein>
    <submittedName>
        <fullName evidence="7">Glycosyltransferase family 92 protein</fullName>
    </submittedName>
</protein>
<evidence type="ECO:0000256" key="3">
    <source>
        <dbReference type="ARBA" id="ARBA00022679"/>
    </source>
</evidence>
<dbReference type="InterPro" id="IPR008166">
    <property type="entry name" value="Glyco_transf_92"/>
</dbReference>
<dbReference type="CDD" id="cd00761">
    <property type="entry name" value="Glyco_tranf_GTA_type"/>
    <property type="match status" value="1"/>
</dbReference>
<dbReference type="EMBL" id="JAYGHT010000131">
    <property type="protein sequence ID" value="MEA5521283.1"/>
    <property type="molecule type" value="Genomic_DNA"/>
</dbReference>
<sequence>MRDKCKLSICAIMRDEGYYLMEWLEFHKLVGVERFYLYNNNSVDNTTDIVIPYIQTGEVIFHDWPEHPGQIPAFEHCLQHYRQESEWMAFVDLDEFLFPTEKDDLREVLEEFKDYPGVVVNWLSFGSNGHIKRPQGLQMESYTKRAKNNFSAHKVIKSVVQPKKTIASAGTPHDFTYFEGYAVTENKEPVIGPHSKTSSVQKLRINHYKTRSKEDADYKTQRGRPTTLEPRNPKLFEAYDHNDVEDLTIQRFLPQVKQAIAARERILQYEIELKQACDSTVNLGNLNLLEAASDKLKRSQSQLQRVQAELKRSQSWLEAVRKQLPIV</sequence>
<keyword evidence="3" id="KW-0808">Transferase</keyword>